<evidence type="ECO:0000313" key="2">
    <source>
        <dbReference type="Ensembl" id="ENSCCRP00000147943.1"/>
    </source>
</evidence>
<proteinExistence type="predicted"/>
<organism evidence="2 3">
    <name type="scientific">Cyprinus carpio carpio</name>
    <dbReference type="NCBI Taxonomy" id="630221"/>
    <lineage>
        <taxon>Eukaryota</taxon>
        <taxon>Metazoa</taxon>
        <taxon>Chordata</taxon>
        <taxon>Craniata</taxon>
        <taxon>Vertebrata</taxon>
        <taxon>Euteleostomi</taxon>
        <taxon>Actinopterygii</taxon>
        <taxon>Neopterygii</taxon>
        <taxon>Teleostei</taxon>
        <taxon>Ostariophysi</taxon>
        <taxon>Cypriniformes</taxon>
        <taxon>Cyprinidae</taxon>
        <taxon>Cyprininae</taxon>
        <taxon>Cyprinus</taxon>
    </lineage>
</organism>
<feature type="region of interest" description="Disordered" evidence="1">
    <location>
        <begin position="30"/>
        <end position="122"/>
    </location>
</feature>
<accession>A0A9J8AU38</accession>
<dbReference type="Ensembl" id="ENSCCRT00000156478.1">
    <property type="protein sequence ID" value="ENSCCRP00000147943.1"/>
    <property type="gene ID" value="ENSCCRG00000054997.1"/>
</dbReference>
<evidence type="ECO:0000313" key="3">
    <source>
        <dbReference type="Proteomes" id="UP001108240"/>
    </source>
</evidence>
<sequence length="122" mass="13222">MSIHISSPVTERARNGFEGPRLVVFCGTRGGRSGVSGREEVRHHSPIWPTGDPEFGWEPPSHHCGRRGGKRRKSAEPAPLHKMAASPVPLHKMATSPGPLRRTAADLAPLTWPSVPPPDHPP</sequence>
<dbReference type="Proteomes" id="UP001108240">
    <property type="component" value="Unplaced"/>
</dbReference>
<name>A0A9J8AU38_CYPCA</name>
<dbReference type="AlphaFoldDB" id="A0A9J8AU38"/>
<keyword evidence="3" id="KW-1185">Reference proteome</keyword>
<feature type="compositionally biased region" description="Basic residues" evidence="1">
    <location>
        <begin position="63"/>
        <end position="73"/>
    </location>
</feature>
<reference evidence="2" key="2">
    <citation type="submission" date="2025-09" db="UniProtKB">
        <authorList>
            <consortium name="Ensembl"/>
        </authorList>
    </citation>
    <scope>IDENTIFICATION</scope>
</reference>
<protein>
    <submittedName>
        <fullName evidence="2">Uncharacterized protein</fullName>
    </submittedName>
</protein>
<reference evidence="2" key="1">
    <citation type="submission" date="2025-08" db="UniProtKB">
        <authorList>
            <consortium name="Ensembl"/>
        </authorList>
    </citation>
    <scope>IDENTIFICATION</scope>
</reference>
<evidence type="ECO:0000256" key="1">
    <source>
        <dbReference type="SAM" id="MobiDB-lite"/>
    </source>
</evidence>